<dbReference type="Proteomes" id="UP000708805">
    <property type="component" value="Unassembled WGS sequence"/>
</dbReference>
<dbReference type="Pfam" id="PF11731">
    <property type="entry name" value="Cdd1"/>
    <property type="match status" value="1"/>
</dbReference>
<dbReference type="EMBL" id="JAGJWT010000001">
    <property type="protein sequence ID" value="MBS9339257.1"/>
    <property type="molecule type" value="Genomic_DNA"/>
</dbReference>
<evidence type="ECO:0000313" key="2">
    <source>
        <dbReference type="EMBL" id="MBS9341219.1"/>
    </source>
</evidence>
<evidence type="ECO:0000313" key="3">
    <source>
        <dbReference type="Proteomes" id="UP000708805"/>
    </source>
</evidence>
<evidence type="ECO:0000313" key="1">
    <source>
        <dbReference type="EMBL" id="MBS9339257.1"/>
    </source>
</evidence>
<reference evidence="1" key="1">
    <citation type="submission" date="2021-04" db="EMBL/GenBank/DDBJ databases">
        <title>Genomic characterization of endocarditis-associated Neisseria elongata subsp. nitroreducens.</title>
        <authorList>
            <person name="Schorner M."/>
            <person name="Passarelli-Araujo H."/>
            <person name="Scheffer M."/>
            <person name="Barazzetti F."/>
            <person name="Martins J."/>
            <person name="Machado H."/>
            <person name="Palmeiro J."/>
            <person name="Bazzo M."/>
        </authorList>
    </citation>
    <scope>NUCLEOTIDE SEQUENCE</scope>
    <source>
        <strain evidence="1">Nel_M001</strain>
    </source>
</reference>
<accession>A0A9X1CPV3</accession>
<proteinExistence type="predicted"/>
<gene>
    <name evidence="1" type="ORF">J8641_00055</name>
    <name evidence="2" type="ORF">J8641_10485</name>
</gene>
<protein>
    <submittedName>
        <fullName evidence="1">Helix-hairpin-helix domain-containing protein</fullName>
    </submittedName>
</protein>
<dbReference type="InterPro" id="IPR021725">
    <property type="entry name" value="Cdd1"/>
</dbReference>
<dbReference type="AlphaFoldDB" id="A0A9X1CPV3"/>
<dbReference type="EMBL" id="JAGJWT010000010">
    <property type="protein sequence ID" value="MBS9341219.1"/>
    <property type="molecule type" value="Genomic_DNA"/>
</dbReference>
<comment type="caution">
    <text evidence="1">The sequence shown here is derived from an EMBL/GenBank/DDBJ whole genome shotgun (WGS) entry which is preliminary data.</text>
</comment>
<name>A0A9X1CPV3_NEIEL</name>
<sequence>MNPDKVQRSKLNTLTDLPNVGKAVAEDLALLGITQPQDLAGQDAYEMYDRLCSLTATRHDPCMIDIFLSLVDFMQGNEPKPWWHFTEQRKAFLADKHSGFK</sequence>
<organism evidence="1 3">
    <name type="scientific">Neisseria elongata subsp. nitroreducens</name>
    <dbReference type="NCBI Taxonomy" id="90367"/>
    <lineage>
        <taxon>Bacteria</taxon>
        <taxon>Pseudomonadati</taxon>
        <taxon>Pseudomonadota</taxon>
        <taxon>Betaproteobacteria</taxon>
        <taxon>Neisseriales</taxon>
        <taxon>Neisseriaceae</taxon>
        <taxon>Neisseria</taxon>
    </lineage>
</organism>
<dbReference type="RefSeq" id="WP_214036973.1">
    <property type="nucleotide sequence ID" value="NZ_JAGJWT010000001.1"/>
</dbReference>
<dbReference type="Gene3D" id="1.10.150.20">
    <property type="entry name" value="5' to 3' exonuclease, C-terminal subdomain"/>
    <property type="match status" value="1"/>
</dbReference>